<proteinExistence type="predicted"/>
<dbReference type="InterPro" id="IPR036188">
    <property type="entry name" value="FAD/NAD-bd_sf"/>
</dbReference>
<dbReference type="Pfam" id="PF03486">
    <property type="entry name" value="HI0933_like"/>
    <property type="match status" value="1"/>
</dbReference>
<sequence>MTTLDTARIIVIGGGAAGLTAAIMGARAGAPLLLLEKNDRLGKKLLITGKGRCNVTNDTDTEGIIANLPGNGRFLHSALRAFDARQTMRFFEEELGLPLKVERGNRVFPQSDRASDVVEAMVRELKRLKVEVQTGRTVTAIERDGSGAVRGVRTADGQFYPGAAVVVATGGNTYPGTGSSGDGFRFAGELGHAVTTLRPSLVPLITAEPWVKELQGLTLKNVRVSLQDKAGKKLGEEFGEMIFTHFGVSGPVILSLSKHATNYWEKKGAPEKNPLLVKINLKPALTPEQLDARIQRDFAQFQRKQFKNALGDLLPKSLIPIVIALSGISEDKFVHQITKAERRNLLETLTALTVTATGHRPMSEAIVTAGGVDIREIDPKTMASKQILGLFFAGEVVDVDGYTGGFNLQAAWSMGYMAGRAAAKLVKAPQGGL</sequence>
<dbReference type="InterPro" id="IPR004792">
    <property type="entry name" value="BaiN-like"/>
</dbReference>
<dbReference type="PRINTS" id="PR00411">
    <property type="entry name" value="PNDRDTASEI"/>
</dbReference>
<dbReference type="PANTHER" id="PTHR42887:SF2">
    <property type="entry name" value="OS12G0638800 PROTEIN"/>
    <property type="match status" value="1"/>
</dbReference>
<dbReference type="OrthoDB" id="9773233at2"/>
<feature type="domain" description="RsdA/BaiN/AoA(So)-like Rossmann fold-like" evidence="5">
    <location>
        <begin position="8"/>
        <end position="420"/>
    </location>
</feature>
<dbReference type="SUPFAM" id="SSF51905">
    <property type="entry name" value="FAD/NAD(P)-binding domain"/>
    <property type="match status" value="1"/>
</dbReference>
<dbReference type="InterPro" id="IPR055178">
    <property type="entry name" value="RsdA/BaiN/AoA(So)-like_dom"/>
</dbReference>
<keyword evidence="4" id="KW-1133">Transmembrane helix</keyword>
<dbReference type="PRINTS" id="PR00368">
    <property type="entry name" value="FADPNR"/>
</dbReference>
<protein>
    <submittedName>
        <fullName evidence="7">Aminoacetone oxidase family FAD-binding enzyme</fullName>
    </submittedName>
</protein>
<evidence type="ECO:0000259" key="6">
    <source>
        <dbReference type="Pfam" id="PF22780"/>
    </source>
</evidence>
<dbReference type="AlphaFoldDB" id="A0A845L656"/>
<evidence type="ECO:0000313" key="8">
    <source>
        <dbReference type="Proteomes" id="UP000471031"/>
    </source>
</evidence>
<organism evidence="7 8">
    <name type="scientific">Heliomicrobium gestii</name>
    <name type="common">Heliobacterium gestii</name>
    <dbReference type="NCBI Taxonomy" id="2699"/>
    <lineage>
        <taxon>Bacteria</taxon>
        <taxon>Bacillati</taxon>
        <taxon>Bacillota</taxon>
        <taxon>Clostridia</taxon>
        <taxon>Eubacteriales</taxon>
        <taxon>Heliobacteriaceae</taxon>
        <taxon>Heliomicrobium</taxon>
    </lineage>
</organism>
<feature type="domain" description="RsdA/BaiN/AoA(So)-like insert" evidence="6">
    <location>
        <begin position="198"/>
        <end position="367"/>
    </location>
</feature>
<keyword evidence="2" id="KW-0285">Flavoprotein</keyword>
<keyword evidence="4" id="KW-0812">Transmembrane</keyword>
<dbReference type="Pfam" id="PF22780">
    <property type="entry name" value="HI0933_like_1st"/>
    <property type="match status" value="1"/>
</dbReference>
<dbReference type="Gene3D" id="1.10.8.260">
    <property type="entry name" value="HI0933 insert domain-like"/>
    <property type="match status" value="1"/>
</dbReference>
<evidence type="ECO:0000256" key="2">
    <source>
        <dbReference type="ARBA" id="ARBA00022630"/>
    </source>
</evidence>
<keyword evidence="3" id="KW-0274">FAD</keyword>
<evidence type="ECO:0000256" key="3">
    <source>
        <dbReference type="ARBA" id="ARBA00022827"/>
    </source>
</evidence>
<dbReference type="Gene3D" id="3.50.50.60">
    <property type="entry name" value="FAD/NAD(P)-binding domain"/>
    <property type="match status" value="1"/>
</dbReference>
<dbReference type="PANTHER" id="PTHR42887">
    <property type="entry name" value="OS12G0638800 PROTEIN"/>
    <property type="match status" value="1"/>
</dbReference>
<dbReference type="RefSeq" id="WP_161260262.1">
    <property type="nucleotide sequence ID" value="NZ_JAFBDC010000001.1"/>
</dbReference>
<dbReference type="SUPFAM" id="SSF160996">
    <property type="entry name" value="HI0933 insert domain-like"/>
    <property type="match status" value="1"/>
</dbReference>
<dbReference type="Proteomes" id="UP000471031">
    <property type="component" value="Unassembled WGS sequence"/>
</dbReference>
<dbReference type="NCBIfam" id="TIGR00275">
    <property type="entry name" value="aminoacetone oxidase family FAD-binding enzyme"/>
    <property type="match status" value="1"/>
</dbReference>
<evidence type="ECO:0000259" key="5">
    <source>
        <dbReference type="Pfam" id="PF03486"/>
    </source>
</evidence>
<name>A0A845L656_HELGE</name>
<keyword evidence="4" id="KW-0472">Membrane</keyword>
<keyword evidence="8" id="KW-1185">Reference proteome</keyword>
<feature type="transmembrane region" description="Helical" evidence="4">
    <location>
        <begin position="6"/>
        <end position="35"/>
    </location>
</feature>
<dbReference type="Gene3D" id="2.40.30.10">
    <property type="entry name" value="Translation factors"/>
    <property type="match status" value="1"/>
</dbReference>
<evidence type="ECO:0000256" key="1">
    <source>
        <dbReference type="ARBA" id="ARBA00001974"/>
    </source>
</evidence>
<comment type="caution">
    <text evidence="7">The sequence shown here is derived from an EMBL/GenBank/DDBJ whole genome shotgun (WGS) entry which is preliminary data.</text>
</comment>
<evidence type="ECO:0000313" key="7">
    <source>
        <dbReference type="EMBL" id="MZP41688.1"/>
    </source>
</evidence>
<comment type="cofactor">
    <cofactor evidence="1">
        <name>FAD</name>
        <dbReference type="ChEBI" id="CHEBI:57692"/>
    </cofactor>
</comment>
<dbReference type="InterPro" id="IPR023166">
    <property type="entry name" value="BaiN-like_dom_sf"/>
</dbReference>
<dbReference type="InterPro" id="IPR057661">
    <property type="entry name" value="RsdA/BaiN/AoA(So)_Rossmann"/>
</dbReference>
<evidence type="ECO:0000256" key="4">
    <source>
        <dbReference type="SAM" id="Phobius"/>
    </source>
</evidence>
<accession>A0A845L656</accession>
<dbReference type="EMBL" id="WXEX01000001">
    <property type="protein sequence ID" value="MZP41688.1"/>
    <property type="molecule type" value="Genomic_DNA"/>
</dbReference>
<reference evidence="7 8" key="1">
    <citation type="submission" date="2020-01" db="EMBL/GenBank/DDBJ databases">
        <title>Whole genome sequence of Heliobacterium gestii DSM 11169.</title>
        <authorList>
            <person name="Kyndt J.A."/>
            <person name="Meyer T.E."/>
        </authorList>
    </citation>
    <scope>NUCLEOTIDE SEQUENCE [LARGE SCALE GENOMIC DNA]</scope>
    <source>
        <strain evidence="7 8">DSM 11169</strain>
    </source>
</reference>
<gene>
    <name evidence="7" type="ORF">GTO89_01410</name>
</gene>